<dbReference type="EMBL" id="GGEC01054996">
    <property type="protein sequence ID" value="MBX35480.1"/>
    <property type="molecule type" value="Transcribed_RNA"/>
</dbReference>
<proteinExistence type="predicted"/>
<reference evidence="1" key="1">
    <citation type="submission" date="2018-02" db="EMBL/GenBank/DDBJ databases">
        <title>Rhizophora mucronata_Transcriptome.</title>
        <authorList>
            <person name="Meera S.P."/>
            <person name="Sreeshan A."/>
            <person name="Augustine A."/>
        </authorList>
    </citation>
    <scope>NUCLEOTIDE SEQUENCE</scope>
    <source>
        <tissue evidence="1">Leaf</tissue>
    </source>
</reference>
<evidence type="ECO:0000313" key="1">
    <source>
        <dbReference type="EMBL" id="MBX35480.1"/>
    </source>
</evidence>
<protein>
    <submittedName>
        <fullName evidence="1">Uncharacterized protein</fullName>
    </submittedName>
</protein>
<sequence length="35" mass="4092">MSSSWHIRSSHTYFYLGPYEISLNDPILVNCDELC</sequence>
<organism evidence="1">
    <name type="scientific">Rhizophora mucronata</name>
    <name type="common">Asiatic mangrove</name>
    <dbReference type="NCBI Taxonomy" id="61149"/>
    <lineage>
        <taxon>Eukaryota</taxon>
        <taxon>Viridiplantae</taxon>
        <taxon>Streptophyta</taxon>
        <taxon>Embryophyta</taxon>
        <taxon>Tracheophyta</taxon>
        <taxon>Spermatophyta</taxon>
        <taxon>Magnoliopsida</taxon>
        <taxon>eudicotyledons</taxon>
        <taxon>Gunneridae</taxon>
        <taxon>Pentapetalae</taxon>
        <taxon>rosids</taxon>
        <taxon>fabids</taxon>
        <taxon>Malpighiales</taxon>
        <taxon>Rhizophoraceae</taxon>
        <taxon>Rhizophora</taxon>
    </lineage>
</organism>
<accession>A0A2P2MZ24</accession>
<name>A0A2P2MZ24_RHIMU</name>
<dbReference type="AlphaFoldDB" id="A0A2P2MZ24"/>